<dbReference type="GO" id="GO:0003677">
    <property type="term" value="F:DNA binding"/>
    <property type="evidence" value="ECO:0007669"/>
    <property type="project" value="InterPro"/>
</dbReference>
<organism evidence="1 2">
    <name type="scientific">Trichostrongylus colubriformis</name>
    <name type="common">Black scour worm</name>
    <dbReference type="NCBI Taxonomy" id="6319"/>
    <lineage>
        <taxon>Eukaryota</taxon>
        <taxon>Metazoa</taxon>
        <taxon>Ecdysozoa</taxon>
        <taxon>Nematoda</taxon>
        <taxon>Chromadorea</taxon>
        <taxon>Rhabditida</taxon>
        <taxon>Rhabditina</taxon>
        <taxon>Rhabditomorpha</taxon>
        <taxon>Strongyloidea</taxon>
        <taxon>Trichostrongylidae</taxon>
        <taxon>Trichostrongylus</taxon>
    </lineage>
</organism>
<keyword evidence="2" id="KW-1185">Reference proteome</keyword>
<gene>
    <name evidence="1" type="ORF">GCK32_018872</name>
</gene>
<dbReference type="Proteomes" id="UP001331761">
    <property type="component" value="Unassembled WGS sequence"/>
</dbReference>
<dbReference type="AlphaFoldDB" id="A0AAN8FZ59"/>
<protein>
    <submittedName>
        <fullName evidence="1">Uncharacterized protein</fullName>
    </submittedName>
</protein>
<name>A0AAN8FZ59_TRICO</name>
<comment type="caution">
    <text evidence="1">The sequence shown here is derived from an EMBL/GenBank/DDBJ whole genome shotgun (WGS) entry which is preliminary data.</text>
</comment>
<sequence length="96" mass="10664">MVKASTKLGSGKYHKFIGEPMDGKKVSEIFGVGDHYGGILTAAGYTTAERLYGVYLSNNRDKARFMSWLEAWVDKENAESIYECLNDYAGIHGGYN</sequence>
<dbReference type="SUPFAM" id="SSF47798">
    <property type="entry name" value="Barrier-to-autointegration factor, BAF"/>
    <property type="match status" value="1"/>
</dbReference>
<dbReference type="InterPro" id="IPR036617">
    <property type="entry name" value="BAF_sf"/>
</dbReference>
<reference evidence="1 2" key="1">
    <citation type="submission" date="2019-10" db="EMBL/GenBank/DDBJ databases">
        <title>Assembly and Annotation for the nematode Trichostrongylus colubriformis.</title>
        <authorList>
            <person name="Martin J."/>
        </authorList>
    </citation>
    <scope>NUCLEOTIDE SEQUENCE [LARGE SCALE GENOMIC DNA]</scope>
    <source>
        <strain evidence="1">G859</strain>
        <tissue evidence="1">Whole worm</tissue>
    </source>
</reference>
<dbReference type="Gene3D" id="1.10.150.40">
    <property type="entry name" value="Barrier-to-autointegration factor, BAF"/>
    <property type="match status" value="1"/>
</dbReference>
<dbReference type="InterPro" id="IPR004122">
    <property type="entry name" value="BAF_prot"/>
</dbReference>
<proteinExistence type="predicted"/>
<accession>A0AAN8FZ59</accession>
<dbReference type="SMART" id="SM01023">
    <property type="entry name" value="BAF"/>
    <property type="match status" value="1"/>
</dbReference>
<evidence type="ECO:0000313" key="2">
    <source>
        <dbReference type="Proteomes" id="UP001331761"/>
    </source>
</evidence>
<evidence type="ECO:0000313" key="1">
    <source>
        <dbReference type="EMBL" id="KAK5977458.1"/>
    </source>
</evidence>
<dbReference type="Pfam" id="PF02961">
    <property type="entry name" value="SAM_BAF"/>
    <property type="match status" value="1"/>
</dbReference>
<dbReference type="EMBL" id="WIXE01010577">
    <property type="protein sequence ID" value="KAK5977458.1"/>
    <property type="molecule type" value="Genomic_DNA"/>
</dbReference>